<name>A0AAJ2P7W4_9BACT</name>
<evidence type="ECO:0000313" key="3">
    <source>
        <dbReference type="EMBL" id="MDW2906654.1"/>
    </source>
</evidence>
<feature type="region of interest" description="Disordered" evidence="1">
    <location>
        <begin position="28"/>
        <end position="160"/>
    </location>
</feature>
<dbReference type="PROSITE" id="PS51257">
    <property type="entry name" value="PROKAR_LIPOPROTEIN"/>
    <property type="match status" value="1"/>
</dbReference>
<evidence type="ECO:0000256" key="1">
    <source>
        <dbReference type="SAM" id="MobiDB-lite"/>
    </source>
</evidence>
<organism evidence="3 4">
    <name type="scientific">Mesomycoplasma ovipneumoniae</name>
    <dbReference type="NCBI Taxonomy" id="29562"/>
    <lineage>
        <taxon>Bacteria</taxon>
        <taxon>Bacillati</taxon>
        <taxon>Mycoplasmatota</taxon>
        <taxon>Mycoplasmoidales</taxon>
        <taxon>Metamycoplasmataceae</taxon>
        <taxon>Mesomycoplasma</taxon>
    </lineage>
</organism>
<gene>
    <name evidence="3" type="ORF">R7U65_03445</name>
</gene>
<feature type="chain" id="PRO_5042519184" evidence="2">
    <location>
        <begin position="29"/>
        <end position="550"/>
    </location>
</feature>
<dbReference type="EMBL" id="JAWPFH010000018">
    <property type="protein sequence ID" value="MDW2906654.1"/>
    <property type="molecule type" value="Genomic_DNA"/>
</dbReference>
<reference evidence="3" key="1">
    <citation type="submission" date="2023-10" db="EMBL/GenBank/DDBJ databases">
        <title>Genome sequences of Mycoplasma ovipneumoniae isolated from goats.</title>
        <authorList>
            <person name="Spergser J."/>
        </authorList>
    </citation>
    <scope>NUCLEOTIDE SEQUENCE</scope>
    <source>
        <strain evidence="3">GL19</strain>
    </source>
</reference>
<accession>A0AAJ2P7W4</accession>
<comment type="caution">
    <text evidence="3">The sequence shown here is derived from an EMBL/GenBank/DDBJ whole genome shotgun (WGS) entry which is preliminary data.</text>
</comment>
<dbReference type="NCBIfam" id="NF045959">
    <property type="entry name" value="LppA_rel_LP"/>
    <property type="match status" value="1"/>
</dbReference>
<keyword evidence="3" id="KW-0449">Lipoprotein</keyword>
<feature type="compositionally biased region" description="Basic and acidic residues" evidence="1">
    <location>
        <begin position="122"/>
        <end position="145"/>
    </location>
</feature>
<evidence type="ECO:0000313" key="4">
    <source>
        <dbReference type="Proteomes" id="UP001282363"/>
    </source>
</evidence>
<feature type="compositionally biased region" description="Basic and acidic residues" evidence="1">
    <location>
        <begin position="35"/>
        <end position="49"/>
    </location>
</feature>
<evidence type="ECO:0000256" key="2">
    <source>
        <dbReference type="SAM" id="SignalP"/>
    </source>
</evidence>
<protein>
    <submittedName>
        <fullName evidence="3">LppA family lipoprotein</fullName>
    </submittedName>
</protein>
<sequence length="550" mass="62826">MKLLRKSKLNFLFFSVIFLFLSSCSVKSNVPEIKNPPDKINKNIDDSPKIEPPTQPSNPTQPPQPSNPTQPPQPSNPDQNPDQNPSTPEIKKDTQIDSDKNHEKSKTPVISQKPDLPPTIIEKTDESKEKQGIIKKIDDKKDPEQPKIPSFKPQKPSDEEEIIAQPFEPKKQEKETDVQLAQLKGYLSTLPNSFHITHNMQSSYPLTIIHSGKTDKKNFSYVNFVDPIHDLKNEYDIKLDFSNAASTSSSNQKKPINNVLLVLYRKDNDSIKSSKTVSLFYEQEQTSQINLIPKQLPDDFKNIFPSFLAFSLINSNNDVISNPFFNQIDHVLNNRNFGVGLKDTFADFSPKINDNENEQYGFDVVSAQPDDENGKLKLNLQIWKIDKGTEIKTVLPNNKSLEFSGLAKNSDNIYQIELAQKELEIDTLKNKVKKTLLEGDLKSSFSKHEFLKHLLEHLYIRVNVEINNKWIKLSEVQHNRWLIFPQIQFANLVATQLINDLTLERNDKKITWSLDLKTVLLNNNQILTPNGEFLLGNEKSHKISGVLEIN</sequence>
<dbReference type="AlphaFoldDB" id="A0AAJ2P7W4"/>
<keyword evidence="2" id="KW-0732">Signal</keyword>
<dbReference type="Proteomes" id="UP001282363">
    <property type="component" value="Unassembled WGS sequence"/>
</dbReference>
<feature type="compositionally biased region" description="Pro residues" evidence="1">
    <location>
        <begin position="50"/>
        <end position="75"/>
    </location>
</feature>
<feature type="compositionally biased region" description="Basic and acidic residues" evidence="1">
    <location>
        <begin position="89"/>
        <end position="106"/>
    </location>
</feature>
<feature type="compositionally biased region" description="Low complexity" evidence="1">
    <location>
        <begin position="76"/>
        <end position="88"/>
    </location>
</feature>
<feature type="signal peptide" evidence="2">
    <location>
        <begin position="1"/>
        <end position="28"/>
    </location>
</feature>
<dbReference type="RefSeq" id="WP_318045659.1">
    <property type="nucleotide sequence ID" value="NZ_JAWPFG010000018.1"/>
</dbReference>
<proteinExistence type="predicted"/>